<dbReference type="PANTHER" id="PTHR43575">
    <property type="entry name" value="PROTEIN ABCI7, CHLOROPLASTIC"/>
    <property type="match status" value="1"/>
</dbReference>
<dbReference type="EMBL" id="AP031322">
    <property type="protein sequence ID" value="BFH74253.1"/>
    <property type="molecule type" value="Genomic_DNA"/>
</dbReference>
<sequence>MSIIDFSSAEKYISNLENKGERQKLLSLAESLPYQVINDSPTVKHYTEWSEYDKLNLTIFPSKEEIKKKYELEGYRTIYIQDDFISGGLVSEEPTNSLIKPEEHKLVALTLALSRKIKIDIEKSDKVLIYHRVAERNYFSPANIEINVKDGAITDIVYLAENEIPNSLQTAITSLRVSRDSQANFTLISTSSYIYNYVKVYCEGELNSTIFATKSKMAHIEYTTILDKESKSVFSAKSIGTNDDKIDIRIIVQHQGQKSVSDGNLKGIATDNAFVVIRGDASINETALDSSTSIIGRAFILGKDAKAIVAPMLEVKTGRVMMAKHSASVSRVPEDLIFYLENRGLSRKEAESFLIRGFIEDEKDPEILKKIIEEVLTSSKIIVSV</sequence>
<dbReference type="PANTHER" id="PTHR43575:SF1">
    <property type="entry name" value="PROTEIN ABCI7, CHLOROPLASTIC"/>
    <property type="match status" value="1"/>
</dbReference>
<proteinExistence type="predicted"/>
<dbReference type="GO" id="GO:0016226">
    <property type="term" value="P:iron-sulfur cluster assembly"/>
    <property type="evidence" value="ECO:0007669"/>
    <property type="project" value="InterPro"/>
</dbReference>
<reference evidence="2" key="1">
    <citation type="submission" date="2024-03" db="EMBL/GenBank/DDBJ databases">
        <title>Complete genome sequence of Sulfurisphaera javensis strain KD-1.</title>
        <authorList>
            <person name="Sakai H."/>
            <person name="Nur N."/>
            <person name="Suwanto A."/>
            <person name="Kurosawa N."/>
        </authorList>
    </citation>
    <scope>NUCLEOTIDE SEQUENCE</scope>
    <source>
        <strain evidence="2">KD-1</strain>
    </source>
</reference>
<dbReference type="RefSeq" id="WP_369609780.1">
    <property type="nucleotide sequence ID" value="NZ_AP031322.1"/>
</dbReference>
<name>A0AAT9GTK5_9CREN</name>
<dbReference type="GeneID" id="92355151"/>
<protein>
    <submittedName>
        <fullName evidence="2">SufD family Fe-S cluster assembly protein</fullName>
    </submittedName>
</protein>
<organism evidence="2">
    <name type="scientific">Sulfurisphaera javensis</name>
    <dbReference type="NCBI Taxonomy" id="2049879"/>
    <lineage>
        <taxon>Archaea</taxon>
        <taxon>Thermoproteota</taxon>
        <taxon>Thermoprotei</taxon>
        <taxon>Sulfolobales</taxon>
        <taxon>Sulfolobaceae</taxon>
        <taxon>Sulfurisphaera</taxon>
    </lineage>
</organism>
<dbReference type="KEGG" id="sjv:SJAV_21970"/>
<dbReference type="SUPFAM" id="SSF101960">
    <property type="entry name" value="Stabilizer of iron transporter SufD"/>
    <property type="match status" value="1"/>
</dbReference>
<dbReference type="InterPro" id="IPR055346">
    <property type="entry name" value="Fe-S_cluster_assembly_SufBD"/>
</dbReference>
<dbReference type="AlphaFoldDB" id="A0AAT9GTK5"/>
<dbReference type="InterPro" id="IPR000825">
    <property type="entry name" value="SUF_FeS_clus_asmbl_SufBD_core"/>
</dbReference>
<gene>
    <name evidence="2" type="ORF">SJAV_21970</name>
</gene>
<feature type="domain" description="SUF system FeS cluster assembly SufBD core" evidence="1">
    <location>
        <begin position="140"/>
        <end position="358"/>
    </location>
</feature>
<dbReference type="Pfam" id="PF01458">
    <property type="entry name" value="SUFBD_core"/>
    <property type="match status" value="1"/>
</dbReference>
<evidence type="ECO:0000313" key="2">
    <source>
        <dbReference type="EMBL" id="BFH74253.1"/>
    </source>
</evidence>
<accession>A0AAT9GTK5</accession>
<dbReference type="InterPro" id="IPR037284">
    <property type="entry name" value="SUF_FeS_clus_asmbl_SufBD_sf"/>
</dbReference>
<evidence type="ECO:0000259" key="1">
    <source>
        <dbReference type="Pfam" id="PF01458"/>
    </source>
</evidence>